<gene>
    <name evidence="1" type="ORF">FOY51_09385</name>
</gene>
<reference evidence="1 2" key="1">
    <citation type="submission" date="2019-07" db="EMBL/GenBank/DDBJ databases">
        <title>Rhodococcus cavernicolus sp. nov., isolated from a cave.</title>
        <authorList>
            <person name="Lee S.D."/>
        </authorList>
    </citation>
    <scope>NUCLEOTIDE SEQUENCE [LARGE SCALE GENOMIC DNA]</scope>
    <source>
        <strain evidence="1 2">C1-24</strain>
    </source>
</reference>
<comment type="caution">
    <text evidence="1">The sequence shown here is derived from an EMBL/GenBank/DDBJ whole genome shotgun (WGS) entry which is preliminary data.</text>
</comment>
<dbReference type="AlphaFoldDB" id="A0A5A7SEN0"/>
<evidence type="ECO:0000313" key="1">
    <source>
        <dbReference type="EMBL" id="KAA0023592.1"/>
    </source>
</evidence>
<accession>A0A5A7SEN0</accession>
<evidence type="ECO:0000313" key="2">
    <source>
        <dbReference type="Proteomes" id="UP000322244"/>
    </source>
</evidence>
<dbReference type="RefSeq" id="WP_149429938.1">
    <property type="nucleotide sequence ID" value="NZ_VLNY01000003.1"/>
</dbReference>
<dbReference type="OrthoDB" id="5188961at2"/>
<name>A0A5A7SEN0_9NOCA</name>
<keyword evidence="2" id="KW-1185">Reference proteome</keyword>
<organism evidence="1 2">
    <name type="scientific">Antrihabitans cavernicola</name>
    <dbReference type="NCBI Taxonomy" id="2495913"/>
    <lineage>
        <taxon>Bacteria</taxon>
        <taxon>Bacillati</taxon>
        <taxon>Actinomycetota</taxon>
        <taxon>Actinomycetes</taxon>
        <taxon>Mycobacteriales</taxon>
        <taxon>Nocardiaceae</taxon>
        <taxon>Antrihabitans</taxon>
    </lineage>
</organism>
<sequence>MCSPSATLAVWVRSWLTGDSSPDDVIDALHEWAPIHVVRAADPAIAGRTGLSWPEPESAGATTLLKAIRDAATPPDSTIRLVLPAPGDVRGLPIGTDFAGAAIEAGEGVIIGTPGHNGSGLVPHLTGAAMLWTVHGVELSPDTGERQGLGEAEYAMREAVRDAAETLGVLQRVSVGGGGDARRSIESELADLARHRYPPELSARAQRVLDSADRVAAILTVAEREPATASVSASGAAASEDLLRPLWSAVRSARLAAYAST</sequence>
<dbReference type="EMBL" id="VLNY01000003">
    <property type="protein sequence ID" value="KAA0023592.1"/>
    <property type="molecule type" value="Genomic_DNA"/>
</dbReference>
<protein>
    <submittedName>
        <fullName evidence="1">Uncharacterized protein</fullName>
    </submittedName>
</protein>
<dbReference type="Proteomes" id="UP000322244">
    <property type="component" value="Unassembled WGS sequence"/>
</dbReference>
<proteinExistence type="predicted"/>